<proteinExistence type="predicted"/>
<protein>
    <recommendedName>
        <fullName evidence="4">Fork-head domain-containing protein</fullName>
    </recommendedName>
</protein>
<dbReference type="InterPro" id="IPR001766">
    <property type="entry name" value="Fork_head_dom"/>
</dbReference>
<dbReference type="CDD" id="cd20021">
    <property type="entry name" value="FH_FOXG"/>
    <property type="match status" value="1"/>
</dbReference>
<dbReference type="SUPFAM" id="SSF46785">
    <property type="entry name" value="Winged helix' DNA-binding domain"/>
    <property type="match status" value="1"/>
</dbReference>
<dbReference type="FunFam" id="1.10.10.10:FF:000135">
    <property type="entry name" value="forkhead box protein G1"/>
    <property type="match status" value="1"/>
</dbReference>
<dbReference type="Gene3D" id="1.10.10.10">
    <property type="entry name" value="Winged helix-like DNA-binding domain superfamily/Winged helix DNA-binding domain"/>
    <property type="match status" value="1"/>
</dbReference>
<dbReference type="InterPro" id="IPR036388">
    <property type="entry name" value="WH-like_DNA-bd_sf"/>
</dbReference>
<reference evidence="5" key="1">
    <citation type="submission" date="2021-12" db="EMBL/GenBank/DDBJ databases">
        <authorList>
            <person name="King R."/>
        </authorList>
    </citation>
    <scope>NUCLEOTIDE SEQUENCE</scope>
</reference>
<evidence type="ECO:0000313" key="5">
    <source>
        <dbReference type="EMBL" id="CAH0395175.1"/>
    </source>
</evidence>
<dbReference type="Proteomes" id="UP001152759">
    <property type="component" value="Chromosome 9"/>
</dbReference>
<feature type="domain" description="Fork-head" evidence="4">
    <location>
        <begin position="81"/>
        <end position="175"/>
    </location>
</feature>
<dbReference type="SMART" id="SM00339">
    <property type="entry name" value="FH"/>
    <property type="match status" value="1"/>
</dbReference>
<feature type="compositionally biased region" description="Low complexity" evidence="3">
    <location>
        <begin position="32"/>
        <end position="42"/>
    </location>
</feature>
<dbReference type="PANTHER" id="PTHR46617:SF3">
    <property type="entry name" value="FORKHEAD BOX PROTEIN G1"/>
    <property type="match status" value="1"/>
</dbReference>
<dbReference type="GO" id="GO:0003700">
    <property type="term" value="F:DNA-binding transcription factor activity"/>
    <property type="evidence" value="ECO:0007669"/>
    <property type="project" value="InterPro"/>
</dbReference>
<evidence type="ECO:0000259" key="4">
    <source>
        <dbReference type="PROSITE" id="PS50039"/>
    </source>
</evidence>
<feature type="compositionally biased region" description="Basic and acidic residues" evidence="3">
    <location>
        <begin position="70"/>
        <end position="79"/>
    </location>
</feature>
<feature type="region of interest" description="Disordered" evidence="3">
    <location>
        <begin position="232"/>
        <end position="252"/>
    </location>
</feature>
<evidence type="ECO:0000256" key="2">
    <source>
        <dbReference type="PROSITE-ProRule" id="PRU00089"/>
    </source>
</evidence>
<comment type="subcellular location">
    <subcellularLocation>
        <location evidence="2">Nucleus</location>
    </subcellularLocation>
</comment>
<dbReference type="Pfam" id="PF00250">
    <property type="entry name" value="Forkhead"/>
    <property type="match status" value="1"/>
</dbReference>
<dbReference type="InterPro" id="IPR030456">
    <property type="entry name" value="TF_fork_head_CS_2"/>
</dbReference>
<evidence type="ECO:0000256" key="3">
    <source>
        <dbReference type="SAM" id="MobiDB-lite"/>
    </source>
</evidence>
<dbReference type="GO" id="GO:0006357">
    <property type="term" value="P:regulation of transcription by RNA polymerase II"/>
    <property type="evidence" value="ECO:0007669"/>
    <property type="project" value="TreeGrafter"/>
</dbReference>
<organism evidence="5 6">
    <name type="scientific">Bemisia tabaci</name>
    <name type="common">Sweetpotato whitefly</name>
    <name type="synonym">Aleurodes tabaci</name>
    <dbReference type="NCBI Taxonomy" id="7038"/>
    <lineage>
        <taxon>Eukaryota</taxon>
        <taxon>Metazoa</taxon>
        <taxon>Ecdysozoa</taxon>
        <taxon>Arthropoda</taxon>
        <taxon>Hexapoda</taxon>
        <taxon>Insecta</taxon>
        <taxon>Pterygota</taxon>
        <taxon>Neoptera</taxon>
        <taxon>Paraneoptera</taxon>
        <taxon>Hemiptera</taxon>
        <taxon>Sternorrhyncha</taxon>
        <taxon>Aleyrodoidea</taxon>
        <taxon>Aleyrodidae</taxon>
        <taxon>Aleyrodinae</taxon>
        <taxon>Bemisia</taxon>
    </lineage>
</organism>
<evidence type="ECO:0000313" key="6">
    <source>
        <dbReference type="Proteomes" id="UP001152759"/>
    </source>
</evidence>
<dbReference type="PROSITE" id="PS50039">
    <property type="entry name" value="FORK_HEAD_3"/>
    <property type="match status" value="1"/>
</dbReference>
<feature type="region of interest" description="Disordered" evidence="3">
    <location>
        <begin position="31"/>
        <end position="80"/>
    </location>
</feature>
<evidence type="ECO:0000256" key="1">
    <source>
        <dbReference type="ARBA" id="ARBA00023125"/>
    </source>
</evidence>
<feature type="compositionally biased region" description="Polar residues" evidence="3">
    <location>
        <begin position="43"/>
        <end position="54"/>
    </location>
</feature>
<dbReference type="GO" id="GO:1990837">
    <property type="term" value="F:sequence-specific double-stranded DNA binding"/>
    <property type="evidence" value="ECO:0007669"/>
    <property type="project" value="TreeGrafter"/>
</dbReference>
<sequence>MHLDKSEKSEPCTVVARPTLKSSFSISAILEDSTSTSDPSSPAIVTSFSDTEAPSDSEPATPPPAPLDCTKPKEDDKKAAKPSFSYNSLIMMAIRDSPEKRLTLNGIYEYIMKNFPYYRDNKQGWQNSIRHNLSLNKCFVKVARNFDDPGKGNYWMLDASAADVFIGGTTGKLRRRNTAASRTRLTGFRRAIGFPAGVFPQPYAPYFAPRLPEYYAPAYFVAGSPTIPSIQKAAPTPTPVPAYDRQRASPPYPGSPLELAVRQQQMMYFLQNQAMFPASREEGQRMLAST</sequence>
<keyword evidence="2" id="KW-0539">Nucleus</keyword>
<dbReference type="PANTHER" id="PTHR46617">
    <property type="entry name" value="FORKHEAD BOX PROTEIN G1"/>
    <property type="match status" value="1"/>
</dbReference>
<dbReference type="PROSITE" id="PS00658">
    <property type="entry name" value="FORK_HEAD_2"/>
    <property type="match status" value="1"/>
</dbReference>
<keyword evidence="1 2" id="KW-0238">DNA-binding</keyword>
<dbReference type="InterPro" id="IPR047208">
    <property type="entry name" value="FOXG1"/>
</dbReference>
<dbReference type="GO" id="GO:0005634">
    <property type="term" value="C:nucleus"/>
    <property type="evidence" value="ECO:0007669"/>
    <property type="project" value="UniProtKB-SubCell"/>
</dbReference>
<accession>A0A9P0AI93</accession>
<dbReference type="PRINTS" id="PR00053">
    <property type="entry name" value="FORKHEAD"/>
</dbReference>
<name>A0A9P0AI93_BEMTA</name>
<feature type="DNA-binding region" description="Fork-head" evidence="2">
    <location>
        <begin position="81"/>
        <end position="175"/>
    </location>
</feature>
<dbReference type="EMBL" id="OU963870">
    <property type="protein sequence ID" value="CAH0395175.1"/>
    <property type="molecule type" value="Genomic_DNA"/>
</dbReference>
<dbReference type="AlphaFoldDB" id="A0A9P0AI93"/>
<keyword evidence="6" id="KW-1185">Reference proteome</keyword>
<gene>
    <name evidence="5" type="ORF">BEMITA_LOCUS13391</name>
</gene>
<dbReference type="InterPro" id="IPR036390">
    <property type="entry name" value="WH_DNA-bd_sf"/>
</dbReference>